<reference evidence="2 3" key="1">
    <citation type="submission" date="2020-07" db="EMBL/GenBank/DDBJ databases">
        <title>Electron transfer.</title>
        <authorList>
            <person name="Huang L."/>
            <person name="Liu X."/>
            <person name="Zhou S."/>
        </authorList>
    </citation>
    <scope>NUCLEOTIDE SEQUENCE [LARGE SCALE GENOMIC DNA]</scope>
    <source>
        <strain evidence="2 3">Lx1</strain>
    </source>
</reference>
<evidence type="ECO:0000313" key="3">
    <source>
        <dbReference type="Proteomes" id="UP000512286"/>
    </source>
</evidence>
<dbReference type="Proteomes" id="UP000512286">
    <property type="component" value="Chromosome"/>
</dbReference>
<dbReference type="RefSeq" id="WP_181602825.1">
    <property type="nucleotide sequence ID" value="NZ_CP059378.1"/>
</dbReference>
<protein>
    <submittedName>
        <fullName evidence="2">Uncharacterized protein</fullName>
    </submittedName>
</protein>
<dbReference type="AlphaFoldDB" id="A0A7D6ZI93"/>
<name>A0A7D6ZI93_9CLOT</name>
<gene>
    <name evidence="2" type="ORF">HZF06_06120</name>
</gene>
<accession>A0A7D6ZI93</accession>
<evidence type="ECO:0000256" key="1">
    <source>
        <dbReference type="SAM" id="Coils"/>
    </source>
</evidence>
<proteinExistence type="predicted"/>
<dbReference type="KEGG" id="cint:HZF06_06120"/>
<feature type="coiled-coil region" evidence="1">
    <location>
        <begin position="23"/>
        <end position="91"/>
    </location>
</feature>
<evidence type="ECO:0000313" key="2">
    <source>
        <dbReference type="EMBL" id="QLY81161.1"/>
    </source>
</evidence>
<dbReference type="EMBL" id="CP059378">
    <property type="protein sequence ID" value="QLY81161.1"/>
    <property type="molecule type" value="Genomic_DNA"/>
</dbReference>
<sequence length="104" mass="12332">MEFVMNKIISIDKDAETYRQGIEKLLIEKEMELEKNINELRQEWTMEEKKIREHIMNEKLGVAEEKAKSISKEKEESIESIKNKYAETSNQIVNEVFLKIINSL</sequence>
<organism evidence="2 3">
    <name type="scientific">Clostridium intestinale</name>
    <dbReference type="NCBI Taxonomy" id="36845"/>
    <lineage>
        <taxon>Bacteria</taxon>
        <taxon>Bacillati</taxon>
        <taxon>Bacillota</taxon>
        <taxon>Clostridia</taxon>
        <taxon>Eubacteriales</taxon>
        <taxon>Clostridiaceae</taxon>
        <taxon>Clostridium</taxon>
    </lineage>
</organism>
<keyword evidence="1" id="KW-0175">Coiled coil</keyword>